<dbReference type="Pfam" id="PF00589">
    <property type="entry name" value="Phage_integrase"/>
    <property type="match status" value="1"/>
</dbReference>
<evidence type="ECO:0000313" key="8">
    <source>
        <dbReference type="Proteomes" id="UP000029495"/>
    </source>
</evidence>
<dbReference type="RefSeq" id="WP_038644567.1">
    <property type="nucleotide sequence ID" value="NZ_CP009454.1"/>
</dbReference>
<reference evidence="7 8" key="1">
    <citation type="submission" date="2014-09" db="EMBL/GenBank/DDBJ databases">
        <authorList>
            <person name="Chan K.-G."/>
        </authorList>
    </citation>
    <scope>NUCLEOTIDE SEQUENCE [LARGE SCALE GENOMIC DNA]</scope>
    <source>
        <strain evidence="7 8">ND04</strain>
    </source>
</reference>
<proteinExistence type="predicted"/>
<feature type="domain" description="Tyr recombinase" evidence="5">
    <location>
        <begin position="165"/>
        <end position="325"/>
    </location>
</feature>
<dbReference type="Pfam" id="PF24624">
    <property type="entry name" value="Int_N"/>
    <property type="match status" value="1"/>
</dbReference>
<protein>
    <submittedName>
        <fullName evidence="7">Integrase</fullName>
    </submittedName>
</protein>
<dbReference type="PANTHER" id="PTHR30349:SF93">
    <property type="entry name" value="FELS-2 PROPHAGE PROTEIN"/>
    <property type="match status" value="1"/>
</dbReference>
<evidence type="ECO:0000256" key="4">
    <source>
        <dbReference type="PROSITE-ProRule" id="PRU01248"/>
    </source>
</evidence>
<dbReference type="Gene3D" id="1.10.443.10">
    <property type="entry name" value="Intergrase catalytic core"/>
    <property type="match status" value="1"/>
</dbReference>
<dbReference type="PROSITE" id="PS51900">
    <property type="entry name" value="CB"/>
    <property type="match status" value="1"/>
</dbReference>
<dbReference type="Proteomes" id="UP000029495">
    <property type="component" value="Chromosome"/>
</dbReference>
<dbReference type="InterPro" id="IPR013762">
    <property type="entry name" value="Integrase-like_cat_sf"/>
</dbReference>
<sequence length="345" mass="39332">MAVRKLPTGGWLCEIYPNGAGGKRTRKKFATKGEALAFEQHAVQLPWQEEKEDRRTLNDLVSAWYGAHGITLKDGEKRQLAMRHAHECMGEPLARDFDAQMFSRYRERRLKGDFARSNRVKEVSPRTLNLELAYFRAVFNEMSRLGEWKGENPLKNVRPFRTEESEMAWLNHQQINVLLAECRNSEHADLETVVKLCLATGARWSEAEGLKKSQISKFKITFTKTKGRKNRTVPITEQVYKLIPENKTGRLFADCYGAFRSALDRTEIELPAGQLTHVLRHTFASHFMMNGGNLLVLQRVLGHTDIKMTMRYAHFAPDHLEEAAKLNPLATSGDEMATQTANSGK</sequence>
<name>A0ABM5RFQ8_9GAMM</name>
<dbReference type="InterPro" id="IPR044068">
    <property type="entry name" value="CB"/>
</dbReference>
<organism evidence="7 8">
    <name type="scientific">Pantoea rwandensis</name>
    <dbReference type="NCBI Taxonomy" id="1076550"/>
    <lineage>
        <taxon>Bacteria</taxon>
        <taxon>Pseudomonadati</taxon>
        <taxon>Pseudomonadota</taxon>
        <taxon>Gammaproteobacteria</taxon>
        <taxon>Enterobacterales</taxon>
        <taxon>Erwiniaceae</taxon>
        <taxon>Pantoea</taxon>
    </lineage>
</organism>
<keyword evidence="3" id="KW-0233">DNA recombination</keyword>
<feature type="domain" description="Core-binding (CB)" evidence="6">
    <location>
        <begin position="55"/>
        <end position="143"/>
    </location>
</feature>
<evidence type="ECO:0000256" key="3">
    <source>
        <dbReference type="ARBA" id="ARBA00023172"/>
    </source>
</evidence>
<dbReference type="InterPro" id="IPR002104">
    <property type="entry name" value="Integrase_catalytic"/>
</dbReference>
<gene>
    <name evidence="7" type="ORF">LH22_05060</name>
</gene>
<evidence type="ECO:0000259" key="6">
    <source>
        <dbReference type="PROSITE" id="PS51900"/>
    </source>
</evidence>
<keyword evidence="8" id="KW-1185">Reference proteome</keyword>
<keyword evidence="1" id="KW-0229">DNA integration</keyword>
<dbReference type="PANTHER" id="PTHR30349">
    <property type="entry name" value="PHAGE INTEGRASE-RELATED"/>
    <property type="match status" value="1"/>
</dbReference>
<evidence type="ECO:0000256" key="2">
    <source>
        <dbReference type="ARBA" id="ARBA00023125"/>
    </source>
</evidence>
<evidence type="ECO:0000259" key="5">
    <source>
        <dbReference type="PROSITE" id="PS51898"/>
    </source>
</evidence>
<dbReference type="CDD" id="cd00796">
    <property type="entry name" value="INT_Rci_Hp1_C"/>
    <property type="match status" value="1"/>
</dbReference>
<dbReference type="InterPro" id="IPR011010">
    <property type="entry name" value="DNA_brk_join_enz"/>
</dbReference>
<keyword evidence="2 4" id="KW-0238">DNA-binding</keyword>
<dbReference type="InterPro" id="IPR057084">
    <property type="entry name" value="Int_N"/>
</dbReference>
<evidence type="ECO:0000313" key="7">
    <source>
        <dbReference type="EMBL" id="AIR84866.1"/>
    </source>
</evidence>
<dbReference type="EMBL" id="CP009454">
    <property type="protein sequence ID" value="AIR84866.1"/>
    <property type="molecule type" value="Genomic_DNA"/>
</dbReference>
<evidence type="ECO:0000256" key="1">
    <source>
        <dbReference type="ARBA" id="ARBA00022908"/>
    </source>
</evidence>
<accession>A0ABM5RFQ8</accession>
<dbReference type="SUPFAM" id="SSF56349">
    <property type="entry name" value="DNA breaking-rejoining enzymes"/>
    <property type="match status" value="1"/>
</dbReference>
<dbReference type="InterPro" id="IPR050090">
    <property type="entry name" value="Tyrosine_recombinase_XerCD"/>
</dbReference>
<dbReference type="PROSITE" id="PS51898">
    <property type="entry name" value="TYR_RECOMBINASE"/>
    <property type="match status" value="1"/>
</dbReference>